<accession>A0ABW6M0W2</accession>
<evidence type="ECO:0000313" key="3">
    <source>
        <dbReference type="EMBL" id="MFE9599781.1"/>
    </source>
</evidence>
<comment type="caution">
    <text evidence="3">The sequence shown here is derived from an EMBL/GenBank/DDBJ whole genome shotgun (WGS) entry which is preliminary data.</text>
</comment>
<evidence type="ECO:0000313" key="4">
    <source>
        <dbReference type="Proteomes" id="UP001601303"/>
    </source>
</evidence>
<reference evidence="3 4" key="1">
    <citation type="submission" date="2024-10" db="EMBL/GenBank/DDBJ databases">
        <title>The Natural Products Discovery Center: Release of the First 8490 Sequenced Strains for Exploring Actinobacteria Biosynthetic Diversity.</title>
        <authorList>
            <person name="Kalkreuter E."/>
            <person name="Kautsar S.A."/>
            <person name="Yang D."/>
            <person name="Bader C.D."/>
            <person name="Teijaro C.N."/>
            <person name="Fluegel L."/>
            <person name="Davis C.M."/>
            <person name="Simpson J.R."/>
            <person name="Lauterbach L."/>
            <person name="Steele A.D."/>
            <person name="Gui C."/>
            <person name="Meng S."/>
            <person name="Li G."/>
            <person name="Viehrig K."/>
            <person name="Ye F."/>
            <person name="Su P."/>
            <person name="Kiefer A.F."/>
            <person name="Nichols A."/>
            <person name="Cepeda A.J."/>
            <person name="Yan W."/>
            <person name="Fan B."/>
            <person name="Jiang Y."/>
            <person name="Adhikari A."/>
            <person name="Zheng C.-J."/>
            <person name="Schuster L."/>
            <person name="Cowan T.M."/>
            <person name="Smanski M.J."/>
            <person name="Chevrette M.G."/>
            <person name="De Carvalho L.P.S."/>
            <person name="Shen B."/>
        </authorList>
    </citation>
    <scope>NUCLEOTIDE SEQUENCE [LARGE SCALE GENOMIC DNA]</scope>
    <source>
        <strain evidence="3 4">NPDC006488</strain>
    </source>
</reference>
<dbReference type="Pfam" id="PF00561">
    <property type="entry name" value="Abhydrolase_1"/>
    <property type="match status" value="1"/>
</dbReference>
<dbReference type="EMBL" id="JBIAHM010000004">
    <property type="protein sequence ID" value="MFE9599781.1"/>
    <property type="molecule type" value="Genomic_DNA"/>
</dbReference>
<dbReference type="PANTHER" id="PTHR43329">
    <property type="entry name" value="EPOXIDE HYDROLASE"/>
    <property type="match status" value="1"/>
</dbReference>
<name>A0ABW6M0W2_9ACTN</name>
<dbReference type="PRINTS" id="PR00412">
    <property type="entry name" value="EPOXHYDRLASE"/>
</dbReference>
<evidence type="ECO:0000256" key="1">
    <source>
        <dbReference type="ARBA" id="ARBA00022801"/>
    </source>
</evidence>
<gene>
    <name evidence="3" type="ORF">ACFYNQ_14525</name>
</gene>
<proteinExistence type="predicted"/>
<dbReference type="InterPro" id="IPR000073">
    <property type="entry name" value="AB_hydrolase_1"/>
</dbReference>
<dbReference type="SUPFAM" id="SSF53474">
    <property type="entry name" value="alpha/beta-Hydrolases"/>
    <property type="match status" value="1"/>
</dbReference>
<sequence>MQSEPSAALRHRTVEGPAGRLHLVEQGTGPLVLLVHGFPESWYSWRRQLPALAAAGYRAVAIDVRGYGRSSRPAATDAYRMLDLVEDNVAVVRALGERDAVVVGHDWGSGIAAASALLRPGVFRAVGLLSVPYAPPGGPRPTDVFGRIGGPEQEFYVSYFQEPGRAEAEIEPDVRGWLAGFYAALSADTMPARGEPDPHFVARGGLLRDRFPAGVLPAWLTEDELDVYAGEFERTGLTGALNRYRNMDRDWEDLAPHRGAPIKQPSLFIGGNLDASTTWMSDAIAAFPTTLPGLTASHLVDGCGHWIQQERPEEVNRLLTGWLTALTG</sequence>
<keyword evidence="1 3" id="KW-0378">Hydrolase</keyword>
<protein>
    <submittedName>
        <fullName evidence="3">Alpha/beta fold hydrolase</fullName>
    </submittedName>
</protein>
<dbReference type="InterPro" id="IPR000639">
    <property type="entry name" value="Epox_hydrolase-like"/>
</dbReference>
<dbReference type="GO" id="GO:0016787">
    <property type="term" value="F:hydrolase activity"/>
    <property type="evidence" value="ECO:0007669"/>
    <property type="project" value="UniProtKB-KW"/>
</dbReference>
<evidence type="ECO:0000259" key="2">
    <source>
        <dbReference type="Pfam" id="PF00561"/>
    </source>
</evidence>
<feature type="domain" description="AB hydrolase-1" evidence="2">
    <location>
        <begin position="30"/>
        <end position="312"/>
    </location>
</feature>
<dbReference type="Gene3D" id="3.40.50.1820">
    <property type="entry name" value="alpha/beta hydrolase"/>
    <property type="match status" value="1"/>
</dbReference>
<dbReference type="InterPro" id="IPR029058">
    <property type="entry name" value="AB_hydrolase_fold"/>
</dbReference>
<dbReference type="Proteomes" id="UP001601303">
    <property type="component" value="Unassembled WGS sequence"/>
</dbReference>
<keyword evidence="4" id="KW-1185">Reference proteome</keyword>
<dbReference type="RefSeq" id="WP_388105871.1">
    <property type="nucleotide sequence ID" value="NZ_JBIAHM010000004.1"/>
</dbReference>
<organism evidence="3 4">
    <name type="scientific">Streptomyces hokutonensis</name>
    <dbReference type="NCBI Taxonomy" id="1306990"/>
    <lineage>
        <taxon>Bacteria</taxon>
        <taxon>Bacillati</taxon>
        <taxon>Actinomycetota</taxon>
        <taxon>Actinomycetes</taxon>
        <taxon>Kitasatosporales</taxon>
        <taxon>Streptomycetaceae</taxon>
        <taxon>Streptomyces</taxon>
    </lineage>
</organism>